<dbReference type="GO" id="GO:0005524">
    <property type="term" value="F:ATP binding"/>
    <property type="evidence" value="ECO:0007669"/>
    <property type="project" value="UniProtKB-KW"/>
</dbReference>
<feature type="domain" description="Protein kinase" evidence="6">
    <location>
        <begin position="1"/>
        <end position="118"/>
    </location>
</feature>
<organism evidence="8 9">
    <name type="scientific">Olpidium bornovanus</name>
    <dbReference type="NCBI Taxonomy" id="278681"/>
    <lineage>
        <taxon>Eukaryota</taxon>
        <taxon>Fungi</taxon>
        <taxon>Fungi incertae sedis</taxon>
        <taxon>Olpidiomycota</taxon>
        <taxon>Olpidiomycotina</taxon>
        <taxon>Olpidiomycetes</taxon>
        <taxon>Olpidiales</taxon>
        <taxon>Olpidiaceae</taxon>
        <taxon>Olpidium</taxon>
    </lineage>
</organism>
<dbReference type="Proteomes" id="UP000673691">
    <property type="component" value="Unassembled WGS sequence"/>
</dbReference>
<evidence type="ECO:0000256" key="2">
    <source>
        <dbReference type="ARBA" id="ARBA00022679"/>
    </source>
</evidence>
<keyword evidence="2" id="KW-0808">Transferase</keyword>
<comment type="caution">
    <text evidence="8">The sequence shown here is derived from an EMBL/GenBank/DDBJ whole genome shotgun (WGS) entry which is preliminary data.</text>
</comment>
<accession>A0A8H7ZSW5</accession>
<evidence type="ECO:0000256" key="3">
    <source>
        <dbReference type="ARBA" id="ARBA00022741"/>
    </source>
</evidence>
<evidence type="ECO:0000313" key="8">
    <source>
        <dbReference type="EMBL" id="KAG5458921.1"/>
    </source>
</evidence>
<feature type="non-terminal residue" evidence="8">
    <location>
        <position position="1"/>
    </location>
</feature>
<dbReference type="PANTHER" id="PTHR24351">
    <property type="entry name" value="RIBOSOMAL PROTEIN S6 KINASE"/>
    <property type="match status" value="1"/>
</dbReference>
<keyword evidence="1" id="KW-0723">Serine/threonine-protein kinase</keyword>
<keyword evidence="5" id="KW-0067">ATP-binding</keyword>
<proteinExistence type="predicted"/>
<evidence type="ECO:0000259" key="7">
    <source>
        <dbReference type="PROSITE" id="PS51285"/>
    </source>
</evidence>
<dbReference type="InterPro" id="IPR000719">
    <property type="entry name" value="Prot_kinase_dom"/>
</dbReference>
<feature type="domain" description="AGC-kinase C-terminal" evidence="7">
    <location>
        <begin position="88"/>
        <end position="156"/>
    </location>
</feature>
<dbReference type="AlphaFoldDB" id="A0A8H7ZSW5"/>
<keyword evidence="4" id="KW-0418">Kinase</keyword>
<evidence type="ECO:0000256" key="1">
    <source>
        <dbReference type="ARBA" id="ARBA00022527"/>
    </source>
</evidence>
<evidence type="ECO:0000259" key="6">
    <source>
        <dbReference type="PROSITE" id="PS50011"/>
    </source>
</evidence>
<evidence type="ECO:0000313" key="9">
    <source>
        <dbReference type="Proteomes" id="UP000673691"/>
    </source>
</evidence>
<dbReference type="EMBL" id="JAEFCI010007713">
    <property type="protein sequence ID" value="KAG5458921.1"/>
    <property type="molecule type" value="Genomic_DNA"/>
</dbReference>
<reference evidence="8 9" key="1">
    <citation type="journal article" name="Sci. Rep.">
        <title>Genome-scale phylogenetic analyses confirm Olpidium as the closest living zoosporic fungus to the non-flagellated, terrestrial fungi.</title>
        <authorList>
            <person name="Chang Y."/>
            <person name="Rochon D."/>
            <person name="Sekimoto S."/>
            <person name="Wang Y."/>
            <person name="Chovatia M."/>
            <person name="Sandor L."/>
            <person name="Salamov A."/>
            <person name="Grigoriev I.V."/>
            <person name="Stajich J.E."/>
            <person name="Spatafora J.W."/>
        </authorList>
    </citation>
    <scope>NUCLEOTIDE SEQUENCE [LARGE SCALE GENOMIC DNA]</scope>
    <source>
        <strain evidence="8">S191</strain>
    </source>
</reference>
<dbReference type="OrthoDB" id="3264086at2759"/>
<dbReference type="SUPFAM" id="SSF56112">
    <property type="entry name" value="Protein kinase-like (PK-like)"/>
    <property type="match status" value="1"/>
</dbReference>
<dbReference type="Pfam" id="PF00069">
    <property type="entry name" value="Pkinase"/>
    <property type="match status" value="1"/>
</dbReference>
<dbReference type="PROSITE" id="PS51285">
    <property type="entry name" value="AGC_KINASE_CTER"/>
    <property type="match status" value="1"/>
</dbReference>
<dbReference type="Gene3D" id="1.10.510.10">
    <property type="entry name" value="Transferase(Phosphotransferase) domain 1"/>
    <property type="match status" value="2"/>
</dbReference>
<dbReference type="GO" id="GO:0004674">
    <property type="term" value="F:protein serine/threonine kinase activity"/>
    <property type="evidence" value="ECO:0007669"/>
    <property type="project" value="UniProtKB-KW"/>
</dbReference>
<evidence type="ECO:0000256" key="4">
    <source>
        <dbReference type="ARBA" id="ARBA00022777"/>
    </source>
</evidence>
<sequence>TDFGLSKQLTRSEAEGSEDRTTTFCGTAEYLAPEILRREPYSFPVDWWSLGTLLYEMLVGVLLERDISKRLGSGAGGAKELEAHQYFAPLDWDDLLHKRARPPYVPTLTSAAAVDPVFSNMPPRLTTPGQVADAPDDKSAADGLSYREQELFADYSCDTRFFSTAGTPPPESDVPMVPIAAPAGWCVNAAGGPSAHTLPAACRGSGMIPLCS</sequence>
<keyword evidence="9" id="KW-1185">Reference proteome</keyword>
<keyword evidence="3" id="KW-0547">Nucleotide-binding</keyword>
<evidence type="ECO:0000256" key="5">
    <source>
        <dbReference type="ARBA" id="ARBA00022840"/>
    </source>
</evidence>
<dbReference type="InterPro" id="IPR000961">
    <property type="entry name" value="AGC-kinase_C"/>
</dbReference>
<dbReference type="Gene3D" id="3.30.200.20">
    <property type="entry name" value="Phosphorylase Kinase, domain 1"/>
    <property type="match status" value="1"/>
</dbReference>
<name>A0A8H7ZSW5_9FUNG</name>
<dbReference type="SMART" id="SM00133">
    <property type="entry name" value="S_TK_X"/>
    <property type="match status" value="1"/>
</dbReference>
<dbReference type="InterPro" id="IPR011009">
    <property type="entry name" value="Kinase-like_dom_sf"/>
</dbReference>
<protein>
    <submittedName>
        <fullName evidence="8">Kinase-like domain-containing protein</fullName>
    </submittedName>
</protein>
<dbReference type="PROSITE" id="PS50011">
    <property type="entry name" value="PROTEIN_KINASE_DOM"/>
    <property type="match status" value="1"/>
</dbReference>
<gene>
    <name evidence="8" type="ORF">BJ554DRAFT_768</name>
</gene>